<dbReference type="Proteomes" id="UP000242188">
    <property type="component" value="Unassembled WGS sequence"/>
</dbReference>
<name>A0A210QGK2_MIZYE</name>
<dbReference type="EMBL" id="NEDP02003758">
    <property type="protein sequence ID" value="OWF47882.1"/>
    <property type="molecule type" value="Genomic_DNA"/>
</dbReference>
<feature type="region of interest" description="Disordered" evidence="1">
    <location>
        <begin position="136"/>
        <end position="224"/>
    </location>
</feature>
<feature type="compositionally biased region" description="Polar residues" evidence="1">
    <location>
        <begin position="136"/>
        <end position="155"/>
    </location>
</feature>
<feature type="compositionally biased region" description="Basic and acidic residues" evidence="1">
    <location>
        <begin position="193"/>
        <end position="204"/>
    </location>
</feature>
<sequence length="242" mass="27500">MEGVDSIDKRGSVRYTTRHREYGKTAKDLVKGQEQLLEKLQDMKFDLSKTEREITRVLNQVKTSRQFMASFLGTRESRSETVFDEQCMADYSHVTTPQYHHVLDNLQYRNLRHIARKYGSNNPSCVYQYNIADQPSSQSHYDTKTSTPRSQSTTHLLDDEDLSPRCDHTPSMYGSTSEFSEDEFQGQPIPHIGGDKDVRQRHVSEQSSVSSGSDLSDSSSLATVSTISPLRDSCHGFIFTDV</sequence>
<organism evidence="2 3">
    <name type="scientific">Mizuhopecten yessoensis</name>
    <name type="common">Japanese scallop</name>
    <name type="synonym">Patinopecten yessoensis</name>
    <dbReference type="NCBI Taxonomy" id="6573"/>
    <lineage>
        <taxon>Eukaryota</taxon>
        <taxon>Metazoa</taxon>
        <taxon>Spiralia</taxon>
        <taxon>Lophotrochozoa</taxon>
        <taxon>Mollusca</taxon>
        <taxon>Bivalvia</taxon>
        <taxon>Autobranchia</taxon>
        <taxon>Pteriomorphia</taxon>
        <taxon>Pectinida</taxon>
        <taxon>Pectinoidea</taxon>
        <taxon>Pectinidae</taxon>
        <taxon>Mizuhopecten</taxon>
    </lineage>
</organism>
<feature type="compositionally biased region" description="Low complexity" evidence="1">
    <location>
        <begin position="205"/>
        <end position="224"/>
    </location>
</feature>
<evidence type="ECO:0000256" key="1">
    <source>
        <dbReference type="SAM" id="MobiDB-lite"/>
    </source>
</evidence>
<protein>
    <submittedName>
        <fullName evidence="2">Uncharacterized protein</fullName>
    </submittedName>
</protein>
<gene>
    <name evidence="2" type="ORF">KP79_PYT08783</name>
</gene>
<accession>A0A210QGK2</accession>
<keyword evidence="3" id="KW-1185">Reference proteome</keyword>
<dbReference type="AlphaFoldDB" id="A0A210QGK2"/>
<evidence type="ECO:0000313" key="3">
    <source>
        <dbReference type="Proteomes" id="UP000242188"/>
    </source>
</evidence>
<comment type="caution">
    <text evidence="2">The sequence shown here is derived from an EMBL/GenBank/DDBJ whole genome shotgun (WGS) entry which is preliminary data.</text>
</comment>
<proteinExistence type="predicted"/>
<evidence type="ECO:0000313" key="2">
    <source>
        <dbReference type="EMBL" id="OWF47882.1"/>
    </source>
</evidence>
<reference evidence="2 3" key="1">
    <citation type="journal article" date="2017" name="Nat. Ecol. Evol.">
        <title>Scallop genome provides insights into evolution of bilaterian karyotype and development.</title>
        <authorList>
            <person name="Wang S."/>
            <person name="Zhang J."/>
            <person name="Jiao W."/>
            <person name="Li J."/>
            <person name="Xun X."/>
            <person name="Sun Y."/>
            <person name="Guo X."/>
            <person name="Huan P."/>
            <person name="Dong B."/>
            <person name="Zhang L."/>
            <person name="Hu X."/>
            <person name="Sun X."/>
            <person name="Wang J."/>
            <person name="Zhao C."/>
            <person name="Wang Y."/>
            <person name="Wang D."/>
            <person name="Huang X."/>
            <person name="Wang R."/>
            <person name="Lv J."/>
            <person name="Li Y."/>
            <person name="Zhang Z."/>
            <person name="Liu B."/>
            <person name="Lu W."/>
            <person name="Hui Y."/>
            <person name="Liang J."/>
            <person name="Zhou Z."/>
            <person name="Hou R."/>
            <person name="Li X."/>
            <person name="Liu Y."/>
            <person name="Li H."/>
            <person name="Ning X."/>
            <person name="Lin Y."/>
            <person name="Zhao L."/>
            <person name="Xing Q."/>
            <person name="Dou J."/>
            <person name="Li Y."/>
            <person name="Mao J."/>
            <person name="Guo H."/>
            <person name="Dou H."/>
            <person name="Li T."/>
            <person name="Mu C."/>
            <person name="Jiang W."/>
            <person name="Fu Q."/>
            <person name="Fu X."/>
            <person name="Miao Y."/>
            <person name="Liu J."/>
            <person name="Yu Q."/>
            <person name="Li R."/>
            <person name="Liao H."/>
            <person name="Li X."/>
            <person name="Kong Y."/>
            <person name="Jiang Z."/>
            <person name="Chourrout D."/>
            <person name="Li R."/>
            <person name="Bao Z."/>
        </authorList>
    </citation>
    <scope>NUCLEOTIDE SEQUENCE [LARGE SCALE GENOMIC DNA]</scope>
    <source>
        <strain evidence="2 3">PY_sf001</strain>
    </source>
</reference>